<dbReference type="Proteomes" id="UP000077412">
    <property type="component" value="Chromosome"/>
</dbReference>
<dbReference type="AlphaFoldDB" id="A0A1B1Z5Q7"/>
<organism evidence="1 2">
    <name type="scientific">Fictibacillus arsenicus</name>
    <dbReference type="NCBI Taxonomy" id="255247"/>
    <lineage>
        <taxon>Bacteria</taxon>
        <taxon>Bacillati</taxon>
        <taxon>Bacillota</taxon>
        <taxon>Bacilli</taxon>
        <taxon>Bacillales</taxon>
        <taxon>Fictibacillaceae</taxon>
        <taxon>Fictibacillus</taxon>
    </lineage>
</organism>
<evidence type="ECO:0000313" key="1">
    <source>
        <dbReference type="EMBL" id="ANX12754.1"/>
    </source>
</evidence>
<evidence type="ECO:0000313" key="2">
    <source>
        <dbReference type="Proteomes" id="UP000077412"/>
    </source>
</evidence>
<dbReference type="RefSeq" id="WP_066290596.1">
    <property type="nucleotide sequence ID" value="NZ_CP016761.1"/>
</dbReference>
<sequence>MLIHHIDGRELEKEKPNTSEDFFNRSEASYELNGEKHTFHLLYVRYFEEKLEDELTQHDFWKQHLQKYKLRELAALAALSKNDSYLKRKRVYINEYEDFKSLFMDPDERRFTNFLKPFE</sequence>
<name>A0A1B1Z5Q7_9BACL</name>
<dbReference type="OrthoDB" id="2475704at2"/>
<dbReference type="STRING" id="255247.ABE41_012100"/>
<proteinExistence type="predicted"/>
<protein>
    <submittedName>
        <fullName evidence="1">Uncharacterized protein</fullName>
    </submittedName>
</protein>
<dbReference type="KEGG" id="far:ABE41_012100"/>
<reference evidence="1 2" key="1">
    <citation type="submission" date="2016-08" db="EMBL/GenBank/DDBJ databases">
        <title>Complete genome sequence of Fictibacillus arsenicus G25-54, a strain with toxicity to nematodes and a potential arsenic-resistance activity.</title>
        <authorList>
            <person name="Zheng Z."/>
        </authorList>
    </citation>
    <scope>NUCLEOTIDE SEQUENCE [LARGE SCALE GENOMIC DNA]</scope>
    <source>
        <strain evidence="1 2">G25-54</strain>
    </source>
</reference>
<keyword evidence="2" id="KW-1185">Reference proteome</keyword>
<dbReference type="EMBL" id="CP016761">
    <property type="protein sequence ID" value="ANX12754.1"/>
    <property type="molecule type" value="Genomic_DNA"/>
</dbReference>
<gene>
    <name evidence="1" type="ORF">ABE41_012100</name>
</gene>
<accession>A0A1B1Z5Q7</accession>